<dbReference type="Proteomes" id="UP000638981">
    <property type="component" value="Unassembled WGS sequence"/>
</dbReference>
<dbReference type="Gene3D" id="2.150.10.10">
    <property type="entry name" value="Serralysin-like metalloprotease, C-terminal"/>
    <property type="match status" value="1"/>
</dbReference>
<evidence type="ECO:0000313" key="2">
    <source>
        <dbReference type="Proteomes" id="UP000638981"/>
    </source>
</evidence>
<proteinExistence type="predicted"/>
<dbReference type="AlphaFoldDB" id="A0A918WN43"/>
<sequence>MAITWINSNILGSGLPGSVGLSIQNADGVVVLSGFSFGWNSGPALEAVGVGNFIHVLGQVYGLDGAIRLSDAASPLAGHRLVVGAEGSVWGKGAAGVYSVSGNSSILNNGTIGGDYSAITIEESGAESHSRLVNRGEVVGNTAAIRLYLFNGADYTLENMAGGVINGGAIGVLVDCSNSCDVTIVNAGLITAAGDAITTDSPAKTISLTNSGRIEGAILLGNSRDRVDNRQGQIEGDVRLGGGADRFQGGARAESVEGGAGLDALSGGGGADVFVYARASHGRDKISDWQGIDRFEVDASGFGGGLALGALAAGRFHAGATNKAQDANDRFVFRTTDATLWFDKDGKGGAAAVLIADLQAGAKVVAGDIFVV</sequence>
<comment type="caution">
    <text evidence="1">The sequence shown here is derived from an EMBL/GenBank/DDBJ whole genome shotgun (WGS) entry which is preliminary data.</text>
</comment>
<dbReference type="RefSeq" id="WP_189412302.1">
    <property type="nucleotide sequence ID" value="NZ_BMYJ01000009.1"/>
</dbReference>
<keyword evidence="2" id="KW-1185">Reference proteome</keyword>
<organism evidence="1 2">
    <name type="scientific">Neogemmobacter tilapiae</name>
    <dbReference type="NCBI Taxonomy" id="875041"/>
    <lineage>
        <taxon>Bacteria</taxon>
        <taxon>Pseudomonadati</taxon>
        <taxon>Pseudomonadota</taxon>
        <taxon>Alphaproteobacteria</taxon>
        <taxon>Rhodobacterales</taxon>
        <taxon>Paracoccaceae</taxon>
        <taxon>Neogemmobacter</taxon>
    </lineage>
</organism>
<dbReference type="SUPFAM" id="SSF51120">
    <property type="entry name" value="beta-Roll"/>
    <property type="match status" value="1"/>
</dbReference>
<accession>A0A918WN43</accession>
<reference evidence="1" key="1">
    <citation type="journal article" date="2014" name="Int. J. Syst. Evol. Microbiol.">
        <title>Complete genome sequence of Corynebacterium casei LMG S-19264T (=DSM 44701T), isolated from a smear-ripened cheese.</title>
        <authorList>
            <consortium name="US DOE Joint Genome Institute (JGI-PGF)"/>
            <person name="Walter F."/>
            <person name="Albersmeier A."/>
            <person name="Kalinowski J."/>
            <person name="Ruckert C."/>
        </authorList>
    </citation>
    <scope>NUCLEOTIDE SEQUENCE</scope>
    <source>
        <strain evidence="1">KCTC 23310</strain>
    </source>
</reference>
<reference evidence="1" key="2">
    <citation type="submission" date="2020-09" db="EMBL/GenBank/DDBJ databases">
        <authorList>
            <person name="Sun Q."/>
            <person name="Kim S."/>
        </authorList>
    </citation>
    <scope>NUCLEOTIDE SEQUENCE</scope>
    <source>
        <strain evidence="1">KCTC 23310</strain>
    </source>
</reference>
<evidence type="ECO:0000313" key="1">
    <source>
        <dbReference type="EMBL" id="GHC62221.1"/>
    </source>
</evidence>
<protein>
    <recommendedName>
        <fullName evidence="3">Calcium-binding protein</fullName>
    </recommendedName>
</protein>
<dbReference type="EMBL" id="BMYJ01000009">
    <property type="protein sequence ID" value="GHC62221.1"/>
    <property type="molecule type" value="Genomic_DNA"/>
</dbReference>
<gene>
    <name evidence="1" type="ORF">GCM10007315_27830</name>
</gene>
<dbReference type="InterPro" id="IPR011049">
    <property type="entry name" value="Serralysin-like_metalloprot_C"/>
</dbReference>
<name>A0A918WN43_9RHOB</name>
<evidence type="ECO:0008006" key="3">
    <source>
        <dbReference type="Google" id="ProtNLM"/>
    </source>
</evidence>